<organism evidence="1 2">
    <name type="scientific">Trematosphaeria pertusa</name>
    <dbReference type="NCBI Taxonomy" id="390896"/>
    <lineage>
        <taxon>Eukaryota</taxon>
        <taxon>Fungi</taxon>
        <taxon>Dikarya</taxon>
        <taxon>Ascomycota</taxon>
        <taxon>Pezizomycotina</taxon>
        <taxon>Dothideomycetes</taxon>
        <taxon>Pleosporomycetidae</taxon>
        <taxon>Pleosporales</taxon>
        <taxon>Massarineae</taxon>
        <taxon>Trematosphaeriaceae</taxon>
        <taxon>Trematosphaeria</taxon>
    </lineage>
</organism>
<accession>A0A6A6HQA0</accession>
<proteinExistence type="predicted"/>
<evidence type="ECO:0000313" key="1">
    <source>
        <dbReference type="EMBL" id="KAF2240201.1"/>
    </source>
</evidence>
<protein>
    <submittedName>
        <fullName evidence="1">Uncharacterized protein</fullName>
    </submittedName>
</protein>
<dbReference type="OrthoDB" id="4485682at2759"/>
<dbReference type="EMBL" id="ML987228">
    <property type="protein sequence ID" value="KAF2240201.1"/>
    <property type="molecule type" value="Genomic_DNA"/>
</dbReference>
<name>A0A6A6HQA0_9PLEO</name>
<dbReference type="GeneID" id="54580705"/>
<sequence>MAPRRRDDGENDVDRSAEYYIQERNAFDKGKVNKRKYGDSSEYLQKMIKQQWQKYFDLGCFFRWLLRESRGSIDSSRSLQTYWNVLCIVRRQETGRIDIDPVVKHQMKNVKQQLVEEFGLRTEPKEKCSLLWRVLKPHLGDYSDWSELIECRLVPAGPARLAPRDFREQTGTTTLSSEQGLFENPATFRDLTPISDITDSHDLAKHCRDNNDGTGSGVAAGDYEVDCDQIMIDLDEADPRWTGGSSTAGDKPETTSESIAICVGAQAARVTDF</sequence>
<dbReference type="AlphaFoldDB" id="A0A6A6HQA0"/>
<keyword evidence="2" id="KW-1185">Reference proteome</keyword>
<gene>
    <name evidence="1" type="ORF">BU26DRAFT_512420</name>
</gene>
<dbReference type="Proteomes" id="UP000800094">
    <property type="component" value="Unassembled WGS sequence"/>
</dbReference>
<reference evidence="1" key="1">
    <citation type="journal article" date="2020" name="Stud. Mycol.">
        <title>101 Dothideomycetes genomes: a test case for predicting lifestyles and emergence of pathogens.</title>
        <authorList>
            <person name="Haridas S."/>
            <person name="Albert R."/>
            <person name="Binder M."/>
            <person name="Bloem J."/>
            <person name="Labutti K."/>
            <person name="Salamov A."/>
            <person name="Andreopoulos B."/>
            <person name="Baker S."/>
            <person name="Barry K."/>
            <person name="Bills G."/>
            <person name="Bluhm B."/>
            <person name="Cannon C."/>
            <person name="Castanera R."/>
            <person name="Culley D."/>
            <person name="Daum C."/>
            <person name="Ezra D."/>
            <person name="Gonzalez J."/>
            <person name="Henrissat B."/>
            <person name="Kuo A."/>
            <person name="Liang C."/>
            <person name="Lipzen A."/>
            <person name="Lutzoni F."/>
            <person name="Magnuson J."/>
            <person name="Mondo S."/>
            <person name="Nolan M."/>
            <person name="Ohm R."/>
            <person name="Pangilinan J."/>
            <person name="Park H.-J."/>
            <person name="Ramirez L."/>
            <person name="Alfaro M."/>
            <person name="Sun H."/>
            <person name="Tritt A."/>
            <person name="Yoshinaga Y."/>
            <person name="Zwiers L.-H."/>
            <person name="Turgeon B."/>
            <person name="Goodwin S."/>
            <person name="Spatafora J."/>
            <person name="Crous P."/>
            <person name="Grigoriev I."/>
        </authorList>
    </citation>
    <scope>NUCLEOTIDE SEQUENCE</scope>
    <source>
        <strain evidence="1">CBS 122368</strain>
    </source>
</reference>
<evidence type="ECO:0000313" key="2">
    <source>
        <dbReference type="Proteomes" id="UP000800094"/>
    </source>
</evidence>
<dbReference type="RefSeq" id="XP_033675205.1">
    <property type="nucleotide sequence ID" value="XM_033827375.1"/>
</dbReference>